<keyword evidence="1" id="KW-1133">Transmembrane helix</keyword>
<organism evidence="2 3">
    <name type="scientific">Anaerobutyricum hallii</name>
    <dbReference type="NCBI Taxonomy" id="39488"/>
    <lineage>
        <taxon>Bacteria</taxon>
        <taxon>Bacillati</taxon>
        <taxon>Bacillota</taxon>
        <taxon>Clostridia</taxon>
        <taxon>Lachnospirales</taxon>
        <taxon>Lachnospiraceae</taxon>
        <taxon>Anaerobutyricum</taxon>
    </lineage>
</organism>
<feature type="transmembrane region" description="Helical" evidence="1">
    <location>
        <begin position="84"/>
        <end position="106"/>
    </location>
</feature>
<gene>
    <name evidence="2" type="ORF">ERS852578_01733</name>
</gene>
<evidence type="ECO:0000256" key="1">
    <source>
        <dbReference type="SAM" id="Phobius"/>
    </source>
</evidence>
<keyword evidence="1" id="KW-0812">Transmembrane</keyword>
<feature type="transmembrane region" description="Helical" evidence="1">
    <location>
        <begin position="12"/>
        <end position="32"/>
    </location>
</feature>
<evidence type="ECO:0000313" key="2">
    <source>
        <dbReference type="EMBL" id="CUN02672.1"/>
    </source>
</evidence>
<feature type="transmembrane region" description="Helical" evidence="1">
    <location>
        <begin position="118"/>
        <end position="138"/>
    </location>
</feature>
<dbReference type="AlphaFoldDB" id="A0A173TIN3"/>
<accession>A0A173TIN3</accession>
<evidence type="ECO:0000313" key="3">
    <source>
        <dbReference type="Proteomes" id="UP000095390"/>
    </source>
</evidence>
<protein>
    <submittedName>
        <fullName evidence="2">ABC-2 family transporter protein</fullName>
    </submittedName>
</protein>
<dbReference type="GeneID" id="75081242"/>
<name>A0A173TIN3_9FIRM</name>
<dbReference type="EMBL" id="CYYC01000019">
    <property type="protein sequence ID" value="CUN02672.1"/>
    <property type="molecule type" value="Genomic_DNA"/>
</dbReference>
<dbReference type="OrthoDB" id="1826122at2"/>
<reference evidence="2 3" key="1">
    <citation type="submission" date="2015-09" db="EMBL/GenBank/DDBJ databases">
        <authorList>
            <consortium name="Pathogen Informatics"/>
        </authorList>
    </citation>
    <scope>NUCLEOTIDE SEQUENCE [LARGE SCALE GENOMIC DNA]</scope>
    <source>
        <strain evidence="2 3">2789STDY5834966</strain>
    </source>
</reference>
<keyword evidence="1" id="KW-0472">Membrane</keyword>
<dbReference type="RefSeq" id="WP_015521696.1">
    <property type="nucleotide sequence ID" value="NZ_CAUAFF010000185.1"/>
</dbReference>
<feature type="transmembrane region" description="Helical" evidence="1">
    <location>
        <begin position="145"/>
        <end position="163"/>
    </location>
</feature>
<sequence length="219" mass="24825">MKKEMKIVLPFYKIAYAVSFVVILSVIRAVVFTYEIGLSIEPPFAILTAVFCADTYVQEITSNRSEVQRLYQIKKRIYSIIQRLMIQGTFLLLLAVLGYGLFFAFQKPITHPVTESEILQFITCFGAIVVTIFFWGILANTLSMLFRNMWMGIGSSLLIWVATNSTGGDKLFGAWNLFSYSFRDIENTADITWLYGKGLCICIGLILLLALPKIVRKRG</sequence>
<feature type="transmembrane region" description="Helical" evidence="1">
    <location>
        <begin position="191"/>
        <end position="211"/>
    </location>
</feature>
<proteinExistence type="predicted"/>
<dbReference type="Proteomes" id="UP000095390">
    <property type="component" value="Unassembled WGS sequence"/>
</dbReference>
<feature type="transmembrane region" description="Helical" evidence="1">
    <location>
        <begin position="44"/>
        <end position="63"/>
    </location>
</feature>